<keyword evidence="2" id="KW-1185">Reference proteome</keyword>
<accession>A0A395SVS2</accession>
<name>A0A395SVS2_9HYPO</name>
<dbReference type="EMBL" id="PXOG01000112">
    <property type="protein sequence ID" value="RGP76571.1"/>
    <property type="molecule type" value="Genomic_DNA"/>
</dbReference>
<comment type="caution">
    <text evidence="1">The sequence shown here is derived from an EMBL/GenBank/DDBJ whole genome shotgun (WGS) entry which is preliminary data.</text>
</comment>
<organism evidence="1 2">
    <name type="scientific">Fusarium longipes</name>
    <dbReference type="NCBI Taxonomy" id="694270"/>
    <lineage>
        <taxon>Eukaryota</taxon>
        <taxon>Fungi</taxon>
        <taxon>Dikarya</taxon>
        <taxon>Ascomycota</taxon>
        <taxon>Pezizomycotina</taxon>
        <taxon>Sordariomycetes</taxon>
        <taxon>Hypocreomycetidae</taxon>
        <taxon>Hypocreales</taxon>
        <taxon>Nectriaceae</taxon>
        <taxon>Fusarium</taxon>
    </lineage>
</organism>
<gene>
    <name evidence="1" type="ORF">FLONG3_5233</name>
</gene>
<protein>
    <submittedName>
        <fullName evidence="1">Uncharacterized protein</fullName>
    </submittedName>
</protein>
<dbReference type="Proteomes" id="UP000266234">
    <property type="component" value="Unassembled WGS sequence"/>
</dbReference>
<dbReference type="OrthoDB" id="5024445at2759"/>
<proteinExistence type="predicted"/>
<sequence>MSNKVTKLREDHILWTCKCLKDSTANTYCNKLNGMLDKQCTRCKAKREIGSVAVNRTRQGIGKLIEKDTNGVDVWEYSDDSPIES</sequence>
<evidence type="ECO:0000313" key="1">
    <source>
        <dbReference type="EMBL" id="RGP76571.1"/>
    </source>
</evidence>
<evidence type="ECO:0000313" key="2">
    <source>
        <dbReference type="Proteomes" id="UP000266234"/>
    </source>
</evidence>
<reference evidence="1 2" key="1">
    <citation type="journal article" date="2018" name="PLoS Pathog.">
        <title>Evolution of structural diversity of trichothecenes, a family of toxins produced by plant pathogenic and entomopathogenic fungi.</title>
        <authorList>
            <person name="Proctor R.H."/>
            <person name="McCormick S.P."/>
            <person name="Kim H.S."/>
            <person name="Cardoza R.E."/>
            <person name="Stanley A.M."/>
            <person name="Lindo L."/>
            <person name="Kelly A."/>
            <person name="Brown D.W."/>
            <person name="Lee T."/>
            <person name="Vaughan M.M."/>
            <person name="Alexander N.J."/>
            <person name="Busman M."/>
            <person name="Gutierrez S."/>
        </authorList>
    </citation>
    <scope>NUCLEOTIDE SEQUENCE [LARGE SCALE GENOMIC DNA]</scope>
    <source>
        <strain evidence="1 2">NRRL 20695</strain>
    </source>
</reference>
<dbReference type="AlphaFoldDB" id="A0A395SVS2"/>